<name>A0A382DRE3_9ZZZZ</name>
<reference evidence="3" key="1">
    <citation type="submission" date="2018-05" db="EMBL/GenBank/DDBJ databases">
        <authorList>
            <person name="Lanie J.A."/>
            <person name="Ng W.-L."/>
            <person name="Kazmierczak K.M."/>
            <person name="Andrzejewski T.M."/>
            <person name="Davidsen T.M."/>
            <person name="Wayne K.J."/>
            <person name="Tettelin H."/>
            <person name="Glass J.I."/>
            <person name="Rusch D."/>
            <person name="Podicherti R."/>
            <person name="Tsui H.-C.T."/>
            <person name="Winkler M.E."/>
        </authorList>
    </citation>
    <scope>NUCLEOTIDE SEQUENCE</scope>
</reference>
<feature type="non-terminal residue" evidence="3">
    <location>
        <position position="1"/>
    </location>
</feature>
<gene>
    <name evidence="3" type="ORF">METZ01_LOCUS193378</name>
</gene>
<dbReference type="InterPro" id="IPR000073">
    <property type="entry name" value="AB_hydrolase_1"/>
</dbReference>
<evidence type="ECO:0000313" key="3">
    <source>
        <dbReference type="EMBL" id="SVB40524.1"/>
    </source>
</evidence>
<evidence type="ECO:0000256" key="1">
    <source>
        <dbReference type="ARBA" id="ARBA00022801"/>
    </source>
</evidence>
<protein>
    <recommendedName>
        <fullName evidence="2">AB hydrolase-1 domain-containing protein</fullName>
    </recommendedName>
</protein>
<dbReference type="PRINTS" id="PR00412">
    <property type="entry name" value="EPOXHYDRLASE"/>
</dbReference>
<dbReference type="PANTHER" id="PTHR43329">
    <property type="entry name" value="EPOXIDE HYDROLASE"/>
    <property type="match status" value="1"/>
</dbReference>
<dbReference type="GO" id="GO:0016787">
    <property type="term" value="F:hydrolase activity"/>
    <property type="evidence" value="ECO:0007669"/>
    <property type="project" value="UniProtKB-KW"/>
</dbReference>
<evidence type="ECO:0000259" key="2">
    <source>
        <dbReference type="Pfam" id="PF00561"/>
    </source>
</evidence>
<dbReference type="Pfam" id="PF00561">
    <property type="entry name" value="Abhydrolase_1"/>
    <property type="match status" value="1"/>
</dbReference>
<proteinExistence type="predicted"/>
<dbReference type="Gene3D" id="3.40.50.1820">
    <property type="entry name" value="alpha/beta hydrolase"/>
    <property type="match status" value="1"/>
</dbReference>
<accession>A0A382DRE3</accession>
<dbReference type="AlphaFoldDB" id="A0A382DRE3"/>
<dbReference type="SUPFAM" id="SSF53474">
    <property type="entry name" value="alpha/beta-Hydrolases"/>
    <property type="match status" value="1"/>
</dbReference>
<keyword evidence="1" id="KW-0378">Hydrolase</keyword>
<organism evidence="3">
    <name type="scientific">marine metagenome</name>
    <dbReference type="NCBI Taxonomy" id="408172"/>
    <lineage>
        <taxon>unclassified sequences</taxon>
        <taxon>metagenomes</taxon>
        <taxon>ecological metagenomes</taxon>
    </lineage>
</organism>
<sequence length="306" mass="35673">SFFFLLSTTGCSEVEMSKEMEVFEDSYSHQFIETNGINLHVVLAGPEEGEMVIFLHGFPEFWYGWRGQIDFFAEQGYRVVVPDQRGYNLSDKPRRIRDYDIGELGRDIVGLIDHFGKDNVLLVGHDWGAAVAWWTAIQHSDRIKKLAILNVPHPAVMRENLFNNWSQVKRSWYIFFFQLPWMPEWFMSHDDFETAIKSISGKYELTSTDIERYKEAWGRPRAVKSMINWYRAAFRSLKKAKGKGNVTVPTLMLWGKLDTALGSEMAQPSIDLCENGKLIFFEDATHWVQHEKAEDVNNHLLEFFRE</sequence>
<dbReference type="EMBL" id="UINC01040527">
    <property type="protein sequence ID" value="SVB40524.1"/>
    <property type="molecule type" value="Genomic_DNA"/>
</dbReference>
<dbReference type="InterPro" id="IPR000639">
    <property type="entry name" value="Epox_hydrolase-like"/>
</dbReference>
<dbReference type="PRINTS" id="PR00111">
    <property type="entry name" value="ABHYDROLASE"/>
</dbReference>
<dbReference type="InterPro" id="IPR029058">
    <property type="entry name" value="AB_hydrolase_fold"/>
</dbReference>
<feature type="domain" description="AB hydrolase-1" evidence="2">
    <location>
        <begin position="52"/>
        <end position="293"/>
    </location>
</feature>